<accession>A0A0E2B8Q1</accession>
<dbReference type="EMBL" id="AHMY02000002">
    <property type="protein sequence ID" value="EKO17752.1"/>
    <property type="molecule type" value="Genomic_DNA"/>
</dbReference>
<name>A0A0E2B8Q1_9LEPT</name>
<sequence>MLVPRPEYELSKFRKKGLNFLLFGGLKIEIKFMVILEKYRNFLILNLIRKLFREFQNDHFEYTIKTEMF</sequence>
<gene>
    <name evidence="1" type="ORF">LEP1GSC081_1289</name>
</gene>
<dbReference type="AlphaFoldDB" id="A0A0E2B8Q1"/>
<evidence type="ECO:0000313" key="2">
    <source>
        <dbReference type="Proteomes" id="UP000006253"/>
    </source>
</evidence>
<dbReference type="Proteomes" id="UP000006253">
    <property type="component" value="Unassembled WGS sequence"/>
</dbReference>
<evidence type="ECO:0000313" key="1">
    <source>
        <dbReference type="EMBL" id="EKO17752.1"/>
    </source>
</evidence>
<reference evidence="1 2" key="1">
    <citation type="submission" date="2012-10" db="EMBL/GenBank/DDBJ databases">
        <authorList>
            <person name="Harkins D.M."/>
            <person name="Durkin A.S."/>
            <person name="Brinkac L.M."/>
            <person name="Selengut J.D."/>
            <person name="Sanka R."/>
            <person name="DePew J."/>
            <person name="Purushe J."/>
            <person name="Peacock S.J."/>
            <person name="Thaipadungpanit J."/>
            <person name="Wuthiekanun V.W."/>
            <person name="Day N.P."/>
            <person name="Vinetz J.M."/>
            <person name="Sutton G.G."/>
            <person name="Nelson W.C."/>
            <person name="Fouts D.E."/>
        </authorList>
    </citation>
    <scope>NUCLEOTIDE SEQUENCE [LARGE SCALE GENOMIC DNA]</scope>
    <source>
        <strain evidence="1 2">H1</strain>
    </source>
</reference>
<comment type="caution">
    <text evidence="1">The sequence shown here is derived from an EMBL/GenBank/DDBJ whole genome shotgun (WGS) entry which is preliminary data.</text>
</comment>
<proteinExistence type="predicted"/>
<protein>
    <submittedName>
        <fullName evidence="1">Uncharacterized protein</fullName>
    </submittedName>
</protein>
<organism evidence="1 2">
    <name type="scientific">Leptospira kirschneri str. H1</name>
    <dbReference type="NCBI Taxonomy" id="1049966"/>
    <lineage>
        <taxon>Bacteria</taxon>
        <taxon>Pseudomonadati</taxon>
        <taxon>Spirochaetota</taxon>
        <taxon>Spirochaetia</taxon>
        <taxon>Leptospirales</taxon>
        <taxon>Leptospiraceae</taxon>
        <taxon>Leptospira</taxon>
    </lineage>
</organism>